<accession>A0ABQ9G7V7</accession>
<evidence type="ECO:0008006" key="4">
    <source>
        <dbReference type="Google" id="ProtNLM"/>
    </source>
</evidence>
<keyword evidence="3" id="KW-1185">Reference proteome</keyword>
<reference evidence="2 3" key="1">
    <citation type="submission" date="2023-02" db="EMBL/GenBank/DDBJ databases">
        <title>LHISI_Scaffold_Assembly.</title>
        <authorList>
            <person name="Stuart O.P."/>
            <person name="Cleave R."/>
            <person name="Magrath M.J.L."/>
            <person name="Mikheyev A.S."/>
        </authorList>
    </citation>
    <scope>NUCLEOTIDE SEQUENCE [LARGE SCALE GENOMIC DNA]</scope>
    <source>
        <strain evidence="2">Daus_M_001</strain>
        <tissue evidence="2">Leg muscle</tissue>
    </source>
</reference>
<gene>
    <name evidence="2" type="ORF">PR048_030050</name>
</gene>
<protein>
    <recommendedName>
        <fullName evidence="4">Reverse transcriptase</fullName>
    </recommendedName>
</protein>
<evidence type="ECO:0000313" key="2">
    <source>
        <dbReference type="EMBL" id="KAJ8868522.1"/>
    </source>
</evidence>
<dbReference type="InterPro" id="IPR036691">
    <property type="entry name" value="Endo/exonu/phosph_ase_sf"/>
</dbReference>
<organism evidence="2 3">
    <name type="scientific">Dryococelus australis</name>
    <dbReference type="NCBI Taxonomy" id="614101"/>
    <lineage>
        <taxon>Eukaryota</taxon>
        <taxon>Metazoa</taxon>
        <taxon>Ecdysozoa</taxon>
        <taxon>Arthropoda</taxon>
        <taxon>Hexapoda</taxon>
        <taxon>Insecta</taxon>
        <taxon>Pterygota</taxon>
        <taxon>Neoptera</taxon>
        <taxon>Polyneoptera</taxon>
        <taxon>Phasmatodea</taxon>
        <taxon>Verophasmatodea</taxon>
        <taxon>Anareolatae</taxon>
        <taxon>Phasmatidae</taxon>
        <taxon>Eurycanthinae</taxon>
        <taxon>Dryococelus</taxon>
    </lineage>
</organism>
<dbReference type="PANTHER" id="PTHR19446">
    <property type="entry name" value="REVERSE TRANSCRIPTASES"/>
    <property type="match status" value="1"/>
</dbReference>
<feature type="compositionally biased region" description="Low complexity" evidence="1">
    <location>
        <begin position="280"/>
        <end position="294"/>
    </location>
</feature>
<dbReference type="SUPFAM" id="SSF56219">
    <property type="entry name" value="DNase I-like"/>
    <property type="match status" value="1"/>
</dbReference>
<proteinExistence type="predicted"/>
<comment type="caution">
    <text evidence="2">The sequence shown here is derived from an EMBL/GenBank/DDBJ whole genome shotgun (WGS) entry which is preliminary data.</text>
</comment>
<dbReference type="Proteomes" id="UP001159363">
    <property type="component" value="Chromosome 13"/>
</dbReference>
<evidence type="ECO:0000313" key="3">
    <source>
        <dbReference type="Proteomes" id="UP001159363"/>
    </source>
</evidence>
<evidence type="ECO:0000256" key="1">
    <source>
        <dbReference type="SAM" id="MobiDB-lite"/>
    </source>
</evidence>
<sequence length="1002" mass="114667">MYMRDHRARECAEVKYIGGCFDVGAPVRNTGYADGPGGLVWLQHAVEDPLLIWLPRVAAGQSTDLSSRPRSRCCTTLHIPYHILYDRLTSAGLTVCAKSTQKGAVYTFPPITQYHTALRMIEQGGLQFLYNYQRQPLNMFQVDFPQGTEYKIRAVSSVLGLAVRIETYKHSRAPLQCSRCCRLRHVTAQCRFTVVCPHCSGPHNKEVNCTRAQKCINCEQQHNAKYLSCPVYAREAAPQYDRERQPHVEYRSSNPYEALQQDSYEDDFPPPRQQQHLRRNQQQQDQPMQLGEQQATDPPRQEHREVSRPEAEPPVLAPTAPVIQTTTTQPQLEVLRVKQTLPLPIPPLEITPARVEQLQNDSSTVYAQIQKEVATLYTPPGKTITHENLVTLTNSDPTFLALGDLNAKHPSLNCVGKTQNGQLRYSHQQIDPYFVCTPETPAKYPEDANYRPVILDITIYKNINFTYELEVLQEQHSNHLPVLATLDNANTEATQATQVRNFKKANWPRPDKYITRNINCGKQLINTGQVQEYTEHLTNVIQNTIDASIPLTAIKKCQVEFPARIKYLIQARNRARRTWQRNRQLDYILREVNQLQREIRKQLSLHRAMEWEAKVAKLTAEDNTLWKSHTLEKAFQPYETPQCPQHTAHIEQQMVILLARQPTTRPDPTSPEEIKQTIRKMKSCKASGADGITTTLLKQLAESPLTAIVSCINGILGTDTLPKTWKPAKVILFRKLGKDPTLPQNYRPISLLNKRMFHKAVDQAPYSNILISKLCPLLDHKGSLTHINGKILYKVCIRPIITYAAPAWGYATKTHLRKLQLLQNKVLRRILQIPAYVRLRLLHKEANIETLQDFMRKQATSFYKSTINHTNPLISQVGAYEATNFRTHKRLKHILCWLSLWFVSGHCHQRTVASGQALFPGREMYHLYLCSLTEPCCRFPLIRWRLDCLQGLFPSPEVVERLAEVQLSPEALINSLALQKGRYFARISPGLPRMQMCLGEME</sequence>
<dbReference type="EMBL" id="JARBHB010000014">
    <property type="protein sequence ID" value="KAJ8868522.1"/>
    <property type="molecule type" value="Genomic_DNA"/>
</dbReference>
<feature type="region of interest" description="Disordered" evidence="1">
    <location>
        <begin position="261"/>
        <end position="321"/>
    </location>
</feature>
<feature type="compositionally biased region" description="Basic and acidic residues" evidence="1">
    <location>
        <begin position="299"/>
        <end position="311"/>
    </location>
</feature>
<name>A0ABQ9G7V7_9NEOP</name>